<feature type="region of interest" description="Disordered" evidence="1">
    <location>
        <begin position="88"/>
        <end position="116"/>
    </location>
</feature>
<accession>C7CFV5</accession>
<evidence type="ECO:0000313" key="3">
    <source>
        <dbReference type="Proteomes" id="UP000008070"/>
    </source>
</evidence>
<dbReference type="AlphaFoldDB" id="C7CFV5"/>
<dbReference type="Proteomes" id="UP000008070">
    <property type="component" value="Chromosome"/>
</dbReference>
<dbReference type="HOGENOM" id="CLU_1925107_0_0_5"/>
<gene>
    <name evidence="2" type="ORF">METD_I1424</name>
</gene>
<proteinExistence type="predicted"/>
<sequence length="131" mass="13973">MGASSPSTPGGCSKPSATCLPPRQRHALCPGRGPSLGRLTQTNRPPDNPERFSPRGCRGLVTNWNSRRFAGRSPLDAQSIRIAATVKLPPTPTTARPAEPVRSGRPEAMPRVGHDQAAIDREAVMYAISPL</sequence>
<reference evidence="3" key="1">
    <citation type="journal article" date="2009" name="PLoS ONE">
        <title>Methylobacterium genome sequences: a reference blueprint to investigate microbial metabolism of C1 compounds from natural and industrial sources.</title>
        <authorList>
            <person name="Vuilleumier S."/>
            <person name="Chistoserdova L."/>
            <person name="Lee M.-C."/>
            <person name="Bringel F."/>
            <person name="Lajus A."/>
            <person name="Zhou Y."/>
            <person name="Gourion B."/>
            <person name="Barbe V."/>
            <person name="Chang J."/>
            <person name="Cruveiller S."/>
            <person name="Dossat C."/>
            <person name="Gillett W."/>
            <person name="Gruffaz C."/>
            <person name="Haugen E."/>
            <person name="Hourcade E."/>
            <person name="Levy R."/>
            <person name="Mangenot S."/>
            <person name="Muller E."/>
            <person name="Nadalig T."/>
            <person name="Pagni M."/>
            <person name="Penny C."/>
            <person name="Peyraud R."/>
            <person name="Robinson D.G."/>
            <person name="Roche D."/>
            <person name="Rouy Z."/>
            <person name="Saenampechek C."/>
            <person name="Salvignol G."/>
            <person name="Vallenet D."/>
            <person name="Wu Z."/>
            <person name="Marx C.J."/>
            <person name="Vorholt J.A."/>
            <person name="Olson M.V."/>
            <person name="Kaul R."/>
            <person name="Weissenbach J."/>
            <person name="Medigue C."/>
            <person name="Lidstrom M.E."/>
        </authorList>
    </citation>
    <scope>NUCLEOTIDE SEQUENCE [LARGE SCALE GENOMIC DNA]</scope>
    <source>
        <strain evidence="3">DSM 6343 / CIP 106787 / DM4</strain>
    </source>
</reference>
<dbReference type="KEGG" id="mdi:METDI1424"/>
<evidence type="ECO:0000313" key="2">
    <source>
        <dbReference type="EMBL" id="CAX23031.1"/>
    </source>
</evidence>
<protein>
    <submittedName>
        <fullName evidence="2">Uncharacterized protein</fullName>
    </submittedName>
</protein>
<feature type="region of interest" description="Disordered" evidence="1">
    <location>
        <begin position="1"/>
        <end position="57"/>
    </location>
</feature>
<evidence type="ECO:0000256" key="1">
    <source>
        <dbReference type="SAM" id="MobiDB-lite"/>
    </source>
</evidence>
<name>C7CFV5_METED</name>
<feature type="compositionally biased region" description="Polar residues" evidence="1">
    <location>
        <begin position="1"/>
        <end position="10"/>
    </location>
</feature>
<dbReference type="EMBL" id="FP103042">
    <property type="protein sequence ID" value="CAX23031.1"/>
    <property type="molecule type" value="Genomic_DNA"/>
</dbReference>
<organism evidence="2 3">
    <name type="scientific">Methylorubrum extorquens (strain DSM 6343 / CIP 106787 / DM4)</name>
    <name type="common">Methylobacterium extorquens</name>
    <dbReference type="NCBI Taxonomy" id="661410"/>
    <lineage>
        <taxon>Bacteria</taxon>
        <taxon>Pseudomonadati</taxon>
        <taxon>Pseudomonadota</taxon>
        <taxon>Alphaproteobacteria</taxon>
        <taxon>Hyphomicrobiales</taxon>
        <taxon>Methylobacteriaceae</taxon>
        <taxon>Methylorubrum</taxon>
    </lineage>
</organism>